<evidence type="ECO:0000259" key="7">
    <source>
        <dbReference type="Pfam" id="PF01555"/>
    </source>
</evidence>
<protein>
    <recommendedName>
        <fullName evidence="2">site-specific DNA-methyltransferase (adenine-specific)</fullName>
        <ecNumber evidence="2">2.1.1.72</ecNumber>
    </recommendedName>
</protein>
<dbReference type="GO" id="GO:0032259">
    <property type="term" value="P:methylation"/>
    <property type="evidence" value="ECO:0007669"/>
    <property type="project" value="UniProtKB-KW"/>
</dbReference>
<sequence length="431" mass="49929">MSDLLLAPLEWTTEKRKVSDLIPYEYNPRRLTEDKKEKLKASLERFNLAEIPAINTDNKIIAGHQRIVVLLELGRGDDFIDVRVPNRTLTEEEFKTYNISSNVPTGEWDVDILNAIFADIDLMGLGLDVSAIPLPDSDVPPELFNEEEDEFEFVLPVDPISVTGDLYEFRSLQKKLTHKIICGDSRDVSVYDKLLQGELFRLILTDPPYNVDYEGGTKDRLKIQNDKMKTDDFYTFLLEFYTAAFSKASKGCPIYVFHADTEGVNFRKALKDAGFKLSQCLIWLKNSIVMGRQDYHWKHEPCLYAWKEGEAHPWYSDRKQTTILEFDRPTKSEDHPTMKPVPLFVYIIKNSSKQREIIGDCFTGSGTTIIASEQSWRQARCLELEPGFIDLTVKRWVKYMRDNHLEHEVYKNGQILSKTELDKYFDKIEPL</sequence>
<dbReference type="SUPFAM" id="SSF110849">
    <property type="entry name" value="ParB/Sulfiredoxin"/>
    <property type="match status" value="1"/>
</dbReference>
<dbReference type="PIRSF" id="PIRSF036758">
    <property type="entry name" value="Aden_M_ParB"/>
    <property type="match status" value="1"/>
</dbReference>
<dbReference type="InterPro" id="IPR002052">
    <property type="entry name" value="DNA_methylase_N6_adenine_CS"/>
</dbReference>
<evidence type="ECO:0000313" key="8">
    <source>
        <dbReference type="EMBL" id="UOX35308.1"/>
    </source>
</evidence>
<feature type="domain" description="DNA methylase N-4/N-6" evidence="7">
    <location>
        <begin position="201"/>
        <end position="393"/>
    </location>
</feature>
<comment type="catalytic activity">
    <reaction evidence="6">
        <text>a 2'-deoxyadenosine in DNA + S-adenosyl-L-methionine = an N(6)-methyl-2'-deoxyadenosine in DNA + S-adenosyl-L-homocysteine + H(+)</text>
        <dbReference type="Rhea" id="RHEA:15197"/>
        <dbReference type="Rhea" id="RHEA-COMP:12418"/>
        <dbReference type="Rhea" id="RHEA-COMP:12419"/>
        <dbReference type="ChEBI" id="CHEBI:15378"/>
        <dbReference type="ChEBI" id="CHEBI:57856"/>
        <dbReference type="ChEBI" id="CHEBI:59789"/>
        <dbReference type="ChEBI" id="CHEBI:90615"/>
        <dbReference type="ChEBI" id="CHEBI:90616"/>
        <dbReference type="EC" id="2.1.1.72"/>
    </reaction>
</comment>
<reference evidence="8" key="1">
    <citation type="submission" date="2021-12" db="EMBL/GenBank/DDBJ databases">
        <authorList>
            <person name="Cha I.-T."/>
            <person name="Lee K.-E."/>
            <person name="Park S.-J."/>
        </authorList>
    </citation>
    <scope>NUCLEOTIDE SEQUENCE</scope>
    <source>
        <strain evidence="8">YSM-43</strain>
    </source>
</reference>
<evidence type="ECO:0000256" key="1">
    <source>
        <dbReference type="ARBA" id="ARBA00006594"/>
    </source>
</evidence>
<proteinExistence type="inferred from homology"/>
<keyword evidence="3 8" id="KW-0489">Methyltransferase</keyword>
<accession>A0ABY4HR03</accession>
<dbReference type="Gene3D" id="3.40.50.150">
    <property type="entry name" value="Vaccinia Virus protein VP39"/>
    <property type="match status" value="1"/>
</dbReference>
<dbReference type="RefSeq" id="WP_246918517.1">
    <property type="nucleotide sequence ID" value="NZ_CP090145.1"/>
</dbReference>
<dbReference type="InterPro" id="IPR015840">
    <property type="entry name" value="DNA_MeTrfase_ParB"/>
</dbReference>
<gene>
    <name evidence="8" type="ORF">LXD69_07255</name>
</gene>
<keyword evidence="4" id="KW-0808">Transferase</keyword>
<evidence type="ECO:0000313" key="9">
    <source>
        <dbReference type="Proteomes" id="UP000830454"/>
    </source>
</evidence>
<name>A0ABY4HR03_9FLAO</name>
<dbReference type="EMBL" id="CP090145">
    <property type="protein sequence ID" value="UOX35308.1"/>
    <property type="molecule type" value="Genomic_DNA"/>
</dbReference>
<dbReference type="GO" id="GO:0008168">
    <property type="term" value="F:methyltransferase activity"/>
    <property type="evidence" value="ECO:0007669"/>
    <property type="project" value="UniProtKB-KW"/>
</dbReference>
<comment type="similarity">
    <text evidence="1">Belongs to the N(4)/N(6)-methyltransferase family.</text>
</comment>
<dbReference type="EC" id="2.1.1.72" evidence="2"/>
<dbReference type="InterPro" id="IPR002941">
    <property type="entry name" value="DNA_methylase_N4/N6"/>
</dbReference>
<dbReference type="PROSITE" id="PS00092">
    <property type="entry name" value="N6_MTASE"/>
    <property type="match status" value="1"/>
</dbReference>
<keyword evidence="9" id="KW-1185">Reference proteome</keyword>
<dbReference type="PRINTS" id="PR00506">
    <property type="entry name" value="D21N6MTFRASE"/>
</dbReference>
<evidence type="ECO:0000256" key="6">
    <source>
        <dbReference type="ARBA" id="ARBA00047942"/>
    </source>
</evidence>
<dbReference type="Pfam" id="PF01555">
    <property type="entry name" value="N6_N4_Mtase"/>
    <property type="match status" value="1"/>
</dbReference>
<evidence type="ECO:0000256" key="3">
    <source>
        <dbReference type="ARBA" id="ARBA00022603"/>
    </source>
</evidence>
<evidence type="ECO:0000256" key="2">
    <source>
        <dbReference type="ARBA" id="ARBA00011900"/>
    </source>
</evidence>
<evidence type="ECO:0000256" key="4">
    <source>
        <dbReference type="ARBA" id="ARBA00022679"/>
    </source>
</evidence>
<dbReference type="InterPro" id="IPR029063">
    <property type="entry name" value="SAM-dependent_MTases_sf"/>
</dbReference>
<dbReference type="InterPro" id="IPR036086">
    <property type="entry name" value="ParB/Sulfiredoxin_sf"/>
</dbReference>
<dbReference type="SUPFAM" id="SSF53335">
    <property type="entry name" value="S-adenosyl-L-methionine-dependent methyltransferases"/>
    <property type="match status" value="1"/>
</dbReference>
<keyword evidence="5" id="KW-0949">S-adenosyl-L-methionine</keyword>
<dbReference type="InterPro" id="IPR002295">
    <property type="entry name" value="N4/N6-MTase_EcoPI_Mod-like"/>
</dbReference>
<organism evidence="8 9">
    <name type="scientific">Flavobacterium sediminilitoris</name>
    <dbReference type="NCBI Taxonomy" id="2024526"/>
    <lineage>
        <taxon>Bacteria</taxon>
        <taxon>Pseudomonadati</taxon>
        <taxon>Bacteroidota</taxon>
        <taxon>Flavobacteriia</taxon>
        <taxon>Flavobacteriales</taxon>
        <taxon>Flavobacteriaceae</taxon>
        <taxon>Flavobacterium</taxon>
    </lineage>
</organism>
<dbReference type="Proteomes" id="UP000830454">
    <property type="component" value="Chromosome"/>
</dbReference>
<reference evidence="8" key="2">
    <citation type="submission" date="2022-04" db="EMBL/GenBank/DDBJ databases">
        <title>Complete Genome Sequence of Flavobacterium sediminilitoris YSM-43, Isolated from a Tidal Sediment.</title>
        <authorList>
            <person name="Lee P.A."/>
        </authorList>
    </citation>
    <scope>NUCLEOTIDE SEQUENCE</scope>
    <source>
        <strain evidence="8">YSM-43</strain>
    </source>
</reference>
<evidence type="ECO:0000256" key="5">
    <source>
        <dbReference type="ARBA" id="ARBA00022691"/>
    </source>
</evidence>